<dbReference type="EMBL" id="CAJNOJ010000161">
    <property type="protein sequence ID" value="CAF1222729.1"/>
    <property type="molecule type" value="Genomic_DNA"/>
</dbReference>
<feature type="compositionally biased region" description="Basic and acidic residues" evidence="1">
    <location>
        <begin position="219"/>
        <end position="243"/>
    </location>
</feature>
<feature type="transmembrane region" description="Helical" evidence="2">
    <location>
        <begin position="60"/>
        <end position="78"/>
    </location>
</feature>
<dbReference type="Proteomes" id="UP000663852">
    <property type="component" value="Unassembled WGS sequence"/>
</dbReference>
<evidence type="ECO:0000313" key="3">
    <source>
        <dbReference type="EMBL" id="CAF0755844.1"/>
    </source>
</evidence>
<proteinExistence type="predicted"/>
<reference evidence="3" key="1">
    <citation type="submission" date="2021-02" db="EMBL/GenBank/DDBJ databases">
        <authorList>
            <person name="Nowell W R."/>
        </authorList>
    </citation>
    <scope>NUCLEOTIDE SEQUENCE</scope>
</reference>
<keyword evidence="2" id="KW-1133">Transmembrane helix</keyword>
<feature type="region of interest" description="Disordered" evidence="1">
    <location>
        <begin position="217"/>
        <end position="243"/>
    </location>
</feature>
<name>A0A813PJF0_ADIRI</name>
<accession>A0A813PJF0</accession>
<keyword evidence="5" id="KW-1185">Reference proteome</keyword>
<evidence type="ECO:0000313" key="5">
    <source>
        <dbReference type="Proteomes" id="UP000663828"/>
    </source>
</evidence>
<dbReference type="EMBL" id="CAJNOR010000019">
    <property type="protein sequence ID" value="CAF0755844.1"/>
    <property type="molecule type" value="Genomic_DNA"/>
</dbReference>
<dbReference type="AlphaFoldDB" id="A0A813PJF0"/>
<dbReference type="Proteomes" id="UP000663828">
    <property type="component" value="Unassembled WGS sequence"/>
</dbReference>
<organism evidence="3 5">
    <name type="scientific">Adineta ricciae</name>
    <name type="common">Rotifer</name>
    <dbReference type="NCBI Taxonomy" id="249248"/>
    <lineage>
        <taxon>Eukaryota</taxon>
        <taxon>Metazoa</taxon>
        <taxon>Spiralia</taxon>
        <taxon>Gnathifera</taxon>
        <taxon>Rotifera</taxon>
        <taxon>Eurotatoria</taxon>
        <taxon>Bdelloidea</taxon>
        <taxon>Adinetida</taxon>
        <taxon>Adinetidae</taxon>
        <taxon>Adineta</taxon>
    </lineage>
</organism>
<keyword evidence="2" id="KW-0472">Membrane</keyword>
<keyword evidence="2" id="KW-0812">Transmembrane</keyword>
<sequence>MILEKSNKTDTEQMILLINEAQKFIVQVRPSTSANHSIDITAVAQTDDDDRPDPLRVPEIMIIICVLLLWLGSIFVFIRHSELLRIRHRDIPYRPTAKPPMNLNHITVVHRTSDMVIHSKPRFSAAGAFITPMYDTTIDEYTNSNAGSPLTTHLLQKERPRGSTISTCSITKYPSKADRLLNPYMIPSNIRRSLLDLHRKSVENIAAVRYSICYSPADGTRRNQSEDDEHDSTNARCIRESPV</sequence>
<protein>
    <submittedName>
        <fullName evidence="3">Uncharacterized protein</fullName>
    </submittedName>
</protein>
<dbReference type="OrthoDB" id="9982096at2759"/>
<evidence type="ECO:0000256" key="2">
    <source>
        <dbReference type="SAM" id="Phobius"/>
    </source>
</evidence>
<gene>
    <name evidence="4" type="ORF">EDS130_LOCUS26507</name>
    <name evidence="3" type="ORF">XAT740_LOCUS670</name>
</gene>
<evidence type="ECO:0000256" key="1">
    <source>
        <dbReference type="SAM" id="MobiDB-lite"/>
    </source>
</evidence>
<comment type="caution">
    <text evidence="3">The sequence shown here is derived from an EMBL/GenBank/DDBJ whole genome shotgun (WGS) entry which is preliminary data.</text>
</comment>
<evidence type="ECO:0000313" key="4">
    <source>
        <dbReference type="EMBL" id="CAF1222729.1"/>
    </source>
</evidence>